<accession>A0A5J5IEC0</accession>
<dbReference type="PANTHER" id="PTHR46268">
    <property type="entry name" value="STRESS RESPONSE PROTEIN NHAX"/>
    <property type="match status" value="1"/>
</dbReference>
<dbReference type="EMBL" id="VYQF01000006">
    <property type="protein sequence ID" value="KAA9037198.1"/>
    <property type="molecule type" value="Genomic_DNA"/>
</dbReference>
<evidence type="ECO:0000259" key="2">
    <source>
        <dbReference type="PROSITE" id="PS50880"/>
    </source>
</evidence>
<dbReference type="Gene3D" id="3.40.50.12370">
    <property type="match status" value="1"/>
</dbReference>
<dbReference type="InterPro" id="IPR006171">
    <property type="entry name" value="TOPRIM_dom"/>
</dbReference>
<dbReference type="SUPFAM" id="SSF52402">
    <property type="entry name" value="Adenine nucleotide alpha hydrolases-like"/>
    <property type="match status" value="2"/>
</dbReference>
<sequence length="279" mass="31181">MKTIIVATNYSIESNNAMKYAAEIAKSTNSTLVLFNSFEPSVHTLNTLPRSSSLQELSLDNRNRLKDIAVELSNECSINVEYLTRTTNLIAELDYQVKRLKADMVVMGMKSTETELRPGNTTTHFIHHAQYPILAVPGEAAFNGISKILFAFNPSGNNEENKLQVLMDLAGIFNAQIQVCHIEKIIQPVIKDSDYSTTVSAGLEKALNETNHSYKEIAANDVFKGIEEAIENWQPDLLVMVPHKYGLWGSFWHKSTTINMAKRTHIPLLTLPNTVTNIS</sequence>
<dbReference type="Proteomes" id="UP000326903">
    <property type="component" value="Unassembled WGS sequence"/>
</dbReference>
<dbReference type="RefSeq" id="WP_150416126.1">
    <property type="nucleotide sequence ID" value="NZ_VYQF01000006.1"/>
</dbReference>
<dbReference type="AlphaFoldDB" id="A0A5J5IEC0"/>
<protein>
    <submittedName>
        <fullName evidence="3">Universal stress protein</fullName>
    </submittedName>
</protein>
<evidence type="ECO:0000313" key="3">
    <source>
        <dbReference type="EMBL" id="KAA9037198.1"/>
    </source>
</evidence>
<proteinExistence type="inferred from homology"/>
<comment type="similarity">
    <text evidence="1">Belongs to the universal stress protein A family.</text>
</comment>
<comment type="caution">
    <text evidence="3">The sequence shown here is derived from an EMBL/GenBank/DDBJ whole genome shotgun (WGS) entry which is preliminary data.</text>
</comment>
<keyword evidence="4" id="KW-1185">Reference proteome</keyword>
<reference evidence="3 4" key="1">
    <citation type="submission" date="2019-09" db="EMBL/GenBank/DDBJ databases">
        <title>Draft genome sequence of Ginsengibacter sp. BR5-29.</title>
        <authorList>
            <person name="Im W.-T."/>
        </authorList>
    </citation>
    <scope>NUCLEOTIDE SEQUENCE [LARGE SCALE GENOMIC DNA]</scope>
    <source>
        <strain evidence="3 4">BR5-29</strain>
    </source>
</reference>
<name>A0A5J5IEC0_9BACT</name>
<evidence type="ECO:0000256" key="1">
    <source>
        <dbReference type="ARBA" id="ARBA00008791"/>
    </source>
</evidence>
<evidence type="ECO:0000313" key="4">
    <source>
        <dbReference type="Proteomes" id="UP000326903"/>
    </source>
</evidence>
<gene>
    <name evidence="3" type="ORF">FW778_17375</name>
</gene>
<dbReference type="CDD" id="cd00293">
    <property type="entry name" value="USP-like"/>
    <property type="match status" value="1"/>
</dbReference>
<dbReference type="PROSITE" id="PS50880">
    <property type="entry name" value="TOPRIM"/>
    <property type="match status" value="1"/>
</dbReference>
<dbReference type="PANTHER" id="PTHR46268:SF6">
    <property type="entry name" value="UNIVERSAL STRESS PROTEIN UP12"/>
    <property type="match status" value="1"/>
</dbReference>
<feature type="domain" description="Toprim" evidence="2">
    <location>
        <begin position="1"/>
        <end position="40"/>
    </location>
</feature>
<organism evidence="3 4">
    <name type="scientific">Ginsengibacter hankyongi</name>
    <dbReference type="NCBI Taxonomy" id="2607284"/>
    <lineage>
        <taxon>Bacteria</taxon>
        <taxon>Pseudomonadati</taxon>
        <taxon>Bacteroidota</taxon>
        <taxon>Chitinophagia</taxon>
        <taxon>Chitinophagales</taxon>
        <taxon>Chitinophagaceae</taxon>
        <taxon>Ginsengibacter</taxon>
    </lineage>
</organism>
<dbReference type="Pfam" id="PF00582">
    <property type="entry name" value="Usp"/>
    <property type="match status" value="1"/>
</dbReference>
<dbReference type="InterPro" id="IPR006016">
    <property type="entry name" value="UspA"/>
</dbReference>